<dbReference type="SUPFAM" id="SSF53187">
    <property type="entry name" value="Zn-dependent exopeptidases"/>
    <property type="match status" value="1"/>
</dbReference>
<organism evidence="1 2">
    <name type="scientific">Puniceispirillum marinum (strain IMCC1322)</name>
    <dbReference type="NCBI Taxonomy" id="488538"/>
    <lineage>
        <taxon>Bacteria</taxon>
        <taxon>Pseudomonadati</taxon>
        <taxon>Pseudomonadota</taxon>
        <taxon>Alphaproteobacteria</taxon>
        <taxon>Candidatus Puniceispirillales</taxon>
        <taxon>Candidatus Puniceispirillaceae</taxon>
        <taxon>Candidatus Puniceispirillum</taxon>
    </lineage>
</organism>
<accession>D5BTC3</accession>
<dbReference type="AlphaFoldDB" id="D5BTC3"/>
<keyword evidence="2" id="KW-1185">Reference proteome</keyword>
<dbReference type="STRING" id="488538.SAR116_1277"/>
<dbReference type="KEGG" id="apb:SAR116_1277"/>
<proteinExistence type="predicted"/>
<dbReference type="EMBL" id="CP001751">
    <property type="protein sequence ID" value="ADE39520.1"/>
    <property type="molecule type" value="Genomic_DNA"/>
</dbReference>
<dbReference type="InterPro" id="IPR007709">
    <property type="entry name" value="N-FG_amidohydro"/>
</dbReference>
<sequence>MNCVFHIPHASTVIPEEYLQHFLLNDEKLNEEILKMTDHYTDQLFEFDTITQKTLKFPVSRLLVDPERFVSDSEEVMSKVGMGCIYEKTHNGKSLKHGSKIRDELIRRYYQPHHERFTDMVDECLKLNSKCLIVDCHSFPKNPLPYELIQEPNRAEICIGTDGFHTPDWLSKHLVDDFRDSGFSVAINKPFSGSIVPTAHWQRKKEVSSVMIEIRRDLYMNEETGEKSDNFAMVKEVIFNAISNLT</sequence>
<dbReference type="eggNOG" id="COG3741">
    <property type="taxonomic scope" value="Bacteria"/>
</dbReference>
<dbReference type="Gene3D" id="3.40.630.40">
    <property type="entry name" value="Zn-dependent exopeptidases"/>
    <property type="match status" value="1"/>
</dbReference>
<dbReference type="OrthoDB" id="8716700at2"/>
<reference evidence="1 2" key="1">
    <citation type="journal article" date="2010" name="J. Bacteriol.">
        <title>Complete genome sequence of "Candidatus Puniceispirillum marinum" IMCC1322, a representative of the SAR116 clade in the Alphaproteobacteria.</title>
        <authorList>
            <person name="Oh H.M."/>
            <person name="Kwon K.K."/>
            <person name="Kang I."/>
            <person name="Kang S.G."/>
            <person name="Lee J.H."/>
            <person name="Kim S.J."/>
            <person name="Cho J.C."/>
        </authorList>
    </citation>
    <scope>NUCLEOTIDE SEQUENCE [LARGE SCALE GENOMIC DNA]</scope>
    <source>
        <strain evidence="1 2">IMCC1322</strain>
    </source>
</reference>
<evidence type="ECO:0008006" key="3">
    <source>
        <dbReference type="Google" id="ProtNLM"/>
    </source>
</evidence>
<name>D5BTC3_PUNMI</name>
<evidence type="ECO:0000313" key="1">
    <source>
        <dbReference type="EMBL" id="ADE39520.1"/>
    </source>
</evidence>
<dbReference type="Proteomes" id="UP000007460">
    <property type="component" value="Chromosome"/>
</dbReference>
<gene>
    <name evidence="1" type="ordered locus">SAR116_1277</name>
</gene>
<dbReference type="RefSeq" id="WP_013046147.1">
    <property type="nucleotide sequence ID" value="NC_014010.1"/>
</dbReference>
<dbReference type="Pfam" id="PF05013">
    <property type="entry name" value="FGase"/>
    <property type="match status" value="1"/>
</dbReference>
<evidence type="ECO:0000313" key="2">
    <source>
        <dbReference type="Proteomes" id="UP000007460"/>
    </source>
</evidence>
<dbReference type="HOGENOM" id="CLU_061383_0_0_5"/>
<protein>
    <recommendedName>
        <fullName evidence="3">N-formylglutamate amidohydrolase</fullName>
    </recommendedName>
</protein>